<evidence type="ECO:0000313" key="2">
    <source>
        <dbReference type="EMBL" id="SFJ70184.1"/>
    </source>
</evidence>
<organism evidence="2 3">
    <name type="scientific">Parapedobacter indicus</name>
    <dbReference type="NCBI Taxonomy" id="1477437"/>
    <lineage>
        <taxon>Bacteria</taxon>
        <taxon>Pseudomonadati</taxon>
        <taxon>Bacteroidota</taxon>
        <taxon>Sphingobacteriia</taxon>
        <taxon>Sphingobacteriales</taxon>
        <taxon>Sphingobacteriaceae</taxon>
        <taxon>Parapedobacter</taxon>
    </lineage>
</organism>
<gene>
    <name evidence="2" type="ORF">SAMN05444682_112174</name>
</gene>
<reference evidence="2 3" key="1">
    <citation type="submission" date="2016-10" db="EMBL/GenBank/DDBJ databases">
        <authorList>
            <person name="de Groot N.N."/>
        </authorList>
    </citation>
    <scope>NUCLEOTIDE SEQUENCE [LARGE SCALE GENOMIC DNA]</scope>
    <source>
        <strain evidence="2 3">RK1</strain>
    </source>
</reference>
<dbReference type="InterPro" id="IPR036278">
    <property type="entry name" value="Sialidase_sf"/>
</dbReference>
<dbReference type="AlphaFoldDB" id="A0A1I3TG79"/>
<dbReference type="RefSeq" id="WP_143072993.1">
    <property type="nucleotide sequence ID" value="NZ_FOQO01000012.1"/>
</dbReference>
<dbReference type="STRING" id="1477437.SAMN05444682_112174"/>
<evidence type="ECO:0008006" key="4">
    <source>
        <dbReference type="Google" id="ProtNLM"/>
    </source>
</evidence>
<name>A0A1I3TG79_9SPHI</name>
<protein>
    <recommendedName>
        <fullName evidence="4">BNR repeat-like domain-containing protein</fullName>
    </recommendedName>
</protein>
<feature type="chain" id="PRO_5011693329" description="BNR repeat-like domain-containing protein" evidence="1">
    <location>
        <begin position="22"/>
        <end position="348"/>
    </location>
</feature>
<dbReference type="Proteomes" id="UP000198670">
    <property type="component" value="Unassembled WGS sequence"/>
</dbReference>
<evidence type="ECO:0000256" key="1">
    <source>
        <dbReference type="SAM" id="SignalP"/>
    </source>
</evidence>
<sequence length="348" mass="38790">MKRKLKLTWMLVVALLMGAQAQLPKGVTVTKIWDQAPHSAFTDLIWFDGAFYCSFREGEHHVFGEDGTVRVLKSADGKSWKSVADLAVPGFDLRDPKLSITPDNRLMVIIGGSIYEGKTQKGRKPHVSFSADGENFSTPEQVTMDADLAYWGNWIWRVTWHEGVGYAVDYQIGPDERKGPTRIFVVKTTDGKHFSKVSALDVDGFPNESTVRFNSAGKMYVMVRRELDDQMGVMATSTAPFTDWTYEKMNYRLGGPNFIFGDKGVILATSRVHGAEVHTGLLANKGSGATFHEILSLPSGGDNSYAGMVLKGKYLWLSYYSAHEGKSAIYLAKVPRKFIRKQLRELAD</sequence>
<proteinExistence type="predicted"/>
<feature type="signal peptide" evidence="1">
    <location>
        <begin position="1"/>
        <end position="21"/>
    </location>
</feature>
<evidence type="ECO:0000313" key="3">
    <source>
        <dbReference type="Proteomes" id="UP000198670"/>
    </source>
</evidence>
<dbReference type="EMBL" id="FOQO01000012">
    <property type="protein sequence ID" value="SFJ70184.1"/>
    <property type="molecule type" value="Genomic_DNA"/>
</dbReference>
<dbReference type="OrthoDB" id="20875at2"/>
<dbReference type="Gene3D" id="2.120.10.10">
    <property type="match status" value="1"/>
</dbReference>
<keyword evidence="3" id="KW-1185">Reference proteome</keyword>
<keyword evidence="1" id="KW-0732">Signal</keyword>
<dbReference type="SUPFAM" id="SSF50939">
    <property type="entry name" value="Sialidases"/>
    <property type="match status" value="1"/>
</dbReference>
<accession>A0A1I3TG79</accession>